<gene>
    <name evidence="1" type="ORF">BSTOLATCC_MIC43395</name>
</gene>
<dbReference type="EMBL" id="CAJZBQ010000043">
    <property type="protein sequence ID" value="CAG9327356.1"/>
    <property type="molecule type" value="Genomic_DNA"/>
</dbReference>
<dbReference type="GO" id="GO:0061630">
    <property type="term" value="F:ubiquitin protein ligase activity"/>
    <property type="evidence" value="ECO:0007669"/>
    <property type="project" value="TreeGrafter"/>
</dbReference>
<dbReference type="InterPro" id="IPR013083">
    <property type="entry name" value="Znf_RING/FYVE/PHD"/>
</dbReference>
<evidence type="ECO:0008006" key="3">
    <source>
        <dbReference type="Google" id="ProtNLM"/>
    </source>
</evidence>
<dbReference type="PANTHER" id="PTHR10315:SF117">
    <property type="entry name" value="RING-TYPE E3 UBIQUITIN TRANSFERASE"/>
    <property type="match status" value="1"/>
</dbReference>
<keyword evidence="2" id="KW-1185">Reference proteome</keyword>
<comment type="caution">
    <text evidence="1">The sequence shown here is derived from an EMBL/GenBank/DDBJ whole genome shotgun (WGS) entry which is preliminary data.</text>
</comment>
<proteinExistence type="predicted"/>
<dbReference type="GO" id="GO:0005737">
    <property type="term" value="C:cytoplasm"/>
    <property type="evidence" value="ECO:0007669"/>
    <property type="project" value="TreeGrafter"/>
</dbReference>
<dbReference type="AlphaFoldDB" id="A0AAU9JM10"/>
<name>A0AAU9JM10_9CILI</name>
<dbReference type="PANTHER" id="PTHR10315">
    <property type="entry name" value="E3 UBIQUITIN PROTEIN LIGASE SIAH"/>
    <property type="match status" value="1"/>
</dbReference>
<evidence type="ECO:0000313" key="2">
    <source>
        <dbReference type="Proteomes" id="UP001162131"/>
    </source>
</evidence>
<dbReference type="SUPFAM" id="SSF49599">
    <property type="entry name" value="TRAF domain-like"/>
    <property type="match status" value="1"/>
</dbReference>
<organism evidence="1 2">
    <name type="scientific">Blepharisma stoltei</name>
    <dbReference type="NCBI Taxonomy" id="1481888"/>
    <lineage>
        <taxon>Eukaryota</taxon>
        <taxon>Sar</taxon>
        <taxon>Alveolata</taxon>
        <taxon>Ciliophora</taxon>
        <taxon>Postciliodesmatophora</taxon>
        <taxon>Heterotrichea</taxon>
        <taxon>Heterotrichida</taxon>
        <taxon>Blepharismidae</taxon>
        <taxon>Blepharisma</taxon>
    </lineage>
</organism>
<protein>
    <recommendedName>
        <fullName evidence="3">RING-type domain-containing protein</fullName>
    </recommendedName>
</protein>
<reference evidence="1" key="1">
    <citation type="submission" date="2021-09" db="EMBL/GenBank/DDBJ databases">
        <authorList>
            <consortium name="AG Swart"/>
            <person name="Singh M."/>
            <person name="Singh A."/>
            <person name="Seah K."/>
            <person name="Emmerich C."/>
        </authorList>
    </citation>
    <scope>NUCLEOTIDE SEQUENCE</scope>
    <source>
        <strain evidence="1">ATCC30299</strain>
    </source>
</reference>
<dbReference type="Gene3D" id="3.30.40.10">
    <property type="entry name" value="Zinc/RING finger domain, C3HC4 (zinc finger)"/>
    <property type="match status" value="1"/>
</dbReference>
<sequence length="217" mass="24920">MKRGIPALDVLVCNLCYNDLYATIYQCKKGHSYCEACYNDNLDCNICRTAILPFRNRVAEEITTEIDIPCKWKQCKEAWPFKDLANHERNCKYKAIQCSLCNGFVTFMPDKIVKHAESAHNIAFKPKKQPFSIDKSDPDIKTKQKGIKINNIFIILKLHKSSDGNTYVTFQTLDYRQQLIFVSAQRFNQSIAVSGGESHLIFKTNSKGPIRVMVRIQ</sequence>
<accession>A0AAU9JM10</accession>
<dbReference type="InterPro" id="IPR052088">
    <property type="entry name" value="E3_ubiquitin-ligase_SINA"/>
</dbReference>
<dbReference type="Proteomes" id="UP001162131">
    <property type="component" value="Unassembled WGS sequence"/>
</dbReference>
<evidence type="ECO:0000313" key="1">
    <source>
        <dbReference type="EMBL" id="CAG9327356.1"/>
    </source>
</evidence>